<dbReference type="Pfam" id="PF05525">
    <property type="entry name" value="Branch_AA_trans"/>
    <property type="match status" value="1"/>
</dbReference>
<feature type="transmembrane region" description="Helical" evidence="9">
    <location>
        <begin position="75"/>
        <end position="97"/>
    </location>
</feature>
<dbReference type="GO" id="GO:0015190">
    <property type="term" value="F:L-leucine transmembrane transporter activity"/>
    <property type="evidence" value="ECO:0007669"/>
    <property type="project" value="TreeGrafter"/>
</dbReference>
<dbReference type="GO" id="GO:0005886">
    <property type="term" value="C:plasma membrane"/>
    <property type="evidence" value="ECO:0007669"/>
    <property type="project" value="UniProtKB-SubCell"/>
</dbReference>
<keyword evidence="6 9" id="KW-0029">Amino-acid transport</keyword>
<keyword evidence="4" id="KW-1003">Cell membrane</keyword>
<protein>
    <recommendedName>
        <fullName evidence="9">Branched-chain amino acid transport system carrier protein</fullName>
    </recommendedName>
</protein>
<feature type="transmembrane region" description="Helical" evidence="9">
    <location>
        <begin position="410"/>
        <end position="431"/>
    </location>
</feature>
<dbReference type="Proteomes" id="UP000320585">
    <property type="component" value="Chromosome"/>
</dbReference>
<sequence>MEKSKNSFIAIGLMLFALFFGAGNLIFPVFMGQNSGVETIPATIGFLLTGVGLPILGIAAIGYSGDDLQKLASRICTPYAIFFTVALYLTIGPAFAIPRTATTSFEIAFAPLFSEESRQMALYGFAFVFFAVSWWLSVTPSKLVDRIGKVITPVLLAFLALLFIFATIAPIGPWQAASKDYIDPMKALSQGFLDGYGTMDALAAFVFGIIVVNSVRQYGATTNEEIAFMTLRSGLIAGLCLGIIYVFLCFIGASSVSELGHLENGAEVLVGVALHYFGSYGSLIMGVIVLLACLTTSVGLITACAEYFGRLIPVLSYKIWVTVFAFTSFCVALFGLTTIIHAAIPVLMFLYPLTISLMILTFTDKLFHGHRAVYACATLFTLIPSLYDGIHTAGLQITTLDNVMSNLPFAHYGLAWVTFCAAGYIVGLIIAHMSPSKEKTA</sequence>
<dbReference type="NCBIfam" id="TIGR00796">
    <property type="entry name" value="livcs"/>
    <property type="match status" value="1"/>
</dbReference>
<evidence type="ECO:0000256" key="7">
    <source>
        <dbReference type="ARBA" id="ARBA00022989"/>
    </source>
</evidence>
<dbReference type="EMBL" id="AP019697">
    <property type="protein sequence ID" value="BBK25800.1"/>
    <property type="molecule type" value="Genomic_DNA"/>
</dbReference>
<keyword evidence="8 9" id="KW-0472">Membrane</keyword>
<keyword evidence="3 9" id="KW-0813">Transport</keyword>
<feature type="transmembrane region" description="Helical" evidence="9">
    <location>
        <begin position="120"/>
        <end position="138"/>
    </location>
</feature>
<gene>
    <name evidence="10" type="primary">brnQ_2</name>
    <name evidence="10" type="ORF">Dia5BBH33_17350</name>
</gene>
<evidence type="ECO:0000313" key="11">
    <source>
        <dbReference type="Proteomes" id="UP000320585"/>
    </source>
</evidence>
<reference evidence="11" key="1">
    <citation type="submission" date="2019-05" db="EMBL/GenBank/DDBJ databases">
        <title>Complete genome sequencing of Dialister sp. strain 5BBH33.</title>
        <authorList>
            <person name="Sakamoto M."/>
            <person name="Murakami T."/>
            <person name="Mori H."/>
        </authorList>
    </citation>
    <scope>NUCLEOTIDE SEQUENCE [LARGE SCALE GENOMIC DNA]</scope>
    <source>
        <strain evidence="11">5BBH33</strain>
    </source>
</reference>
<evidence type="ECO:0000256" key="2">
    <source>
        <dbReference type="ARBA" id="ARBA00008540"/>
    </source>
</evidence>
<organism evidence="10 11">
    <name type="scientific">Dialister hominis</name>
    <dbReference type="NCBI Taxonomy" id="2582419"/>
    <lineage>
        <taxon>Bacteria</taxon>
        <taxon>Bacillati</taxon>
        <taxon>Bacillota</taxon>
        <taxon>Negativicutes</taxon>
        <taxon>Veillonellales</taxon>
        <taxon>Veillonellaceae</taxon>
        <taxon>Dialister</taxon>
    </lineage>
</organism>
<dbReference type="PANTHER" id="PTHR30588:SF0">
    <property type="entry name" value="BRANCHED-CHAIN AMINO ACID PERMEASE BRNQ"/>
    <property type="match status" value="1"/>
</dbReference>
<evidence type="ECO:0000256" key="9">
    <source>
        <dbReference type="RuleBase" id="RU362122"/>
    </source>
</evidence>
<feature type="transmembrane region" description="Helical" evidence="9">
    <location>
        <begin position="277"/>
        <end position="305"/>
    </location>
</feature>
<feature type="transmembrane region" description="Helical" evidence="9">
    <location>
        <begin position="372"/>
        <end position="390"/>
    </location>
</feature>
<keyword evidence="11" id="KW-1185">Reference proteome</keyword>
<keyword evidence="5 9" id="KW-0812">Transmembrane</keyword>
<evidence type="ECO:0000313" key="10">
    <source>
        <dbReference type="EMBL" id="BBK25800.1"/>
    </source>
</evidence>
<dbReference type="AlphaFoldDB" id="A0A8D4UVL5"/>
<dbReference type="GO" id="GO:0005304">
    <property type="term" value="F:L-valine transmembrane transporter activity"/>
    <property type="evidence" value="ECO:0007669"/>
    <property type="project" value="TreeGrafter"/>
</dbReference>
<feature type="transmembrane region" description="Helical" evidence="9">
    <location>
        <begin position="196"/>
        <end position="215"/>
    </location>
</feature>
<proteinExistence type="inferred from homology"/>
<dbReference type="PANTHER" id="PTHR30588">
    <property type="entry name" value="BRANCHED-CHAIN AMINO ACID TRANSPORT SYSTEM 2 CARRIER PROTEIN"/>
    <property type="match status" value="1"/>
</dbReference>
<feature type="transmembrane region" description="Helical" evidence="9">
    <location>
        <begin position="342"/>
        <end position="360"/>
    </location>
</feature>
<dbReference type="OrthoDB" id="9783920at2"/>
<comment type="function">
    <text evidence="9">Component of the transport system for branched-chain amino acids.</text>
</comment>
<evidence type="ECO:0000256" key="4">
    <source>
        <dbReference type="ARBA" id="ARBA00022475"/>
    </source>
</evidence>
<keyword evidence="7 9" id="KW-1133">Transmembrane helix</keyword>
<accession>A0A8D4UVL5</accession>
<feature type="transmembrane region" description="Helical" evidence="9">
    <location>
        <begin position="42"/>
        <end position="63"/>
    </location>
</feature>
<dbReference type="KEGG" id="dho:Dia5BBH33_17350"/>
<evidence type="ECO:0000256" key="8">
    <source>
        <dbReference type="ARBA" id="ARBA00023136"/>
    </source>
</evidence>
<dbReference type="GO" id="GO:0015188">
    <property type="term" value="F:L-isoleucine transmembrane transporter activity"/>
    <property type="evidence" value="ECO:0007669"/>
    <property type="project" value="TreeGrafter"/>
</dbReference>
<feature type="transmembrane region" description="Helical" evidence="9">
    <location>
        <begin position="235"/>
        <end position="257"/>
    </location>
</feature>
<dbReference type="InterPro" id="IPR004685">
    <property type="entry name" value="Brnchd-chn_aa_trnsp_Livcs"/>
</dbReference>
<evidence type="ECO:0000256" key="3">
    <source>
        <dbReference type="ARBA" id="ARBA00022448"/>
    </source>
</evidence>
<comment type="similarity">
    <text evidence="2 9">Belongs to the branched chain amino acid transporter family.</text>
</comment>
<comment type="subcellular location">
    <subcellularLocation>
        <location evidence="1 9">Cell membrane</location>
        <topology evidence="1 9">Multi-pass membrane protein</topology>
    </subcellularLocation>
</comment>
<name>A0A8D4UVL5_9FIRM</name>
<feature type="transmembrane region" description="Helical" evidence="9">
    <location>
        <begin position="317"/>
        <end position="336"/>
    </location>
</feature>
<feature type="transmembrane region" description="Helical" evidence="9">
    <location>
        <begin position="7"/>
        <end position="30"/>
    </location>
</feature>
<evidence type="ECO:0000256" key="6">
    <source>
        <dbReference type="ARBA" id="ARBA00022970"/>
    </source>
</evidence>
<evidence type="ECO:0000256" key="1">
    <source>
        <dbReference type="ARBA" id="ARBA00004651"/>
    </source>
</evidence>
<dbReference type="GeneID" id="92716954"/>
<dbReference type="GO" id="GO:0015818">
    <property type="term" value="P:isoleucine transport"/>
    <property type="evidence" value="ECO:0007669"/>
    <property type="project" value="TreeGrafter"/>
</dbReference>
<feature type="transmembrane region" description="Helical" evidence="9">
    <location>
        <begin position="150"/>
        <end position="176"/>
    </location>
</feature>
<evidence type="ECO:0000256" key="5">
    <source>
        <dbReference type="ARBA" id="ARBA00022692"/>
    </source>
</evidence>
<dbReference type="RefSeq" id="WP_143332816.1">
    <property type="nucleotide sequence ID" value="NZ_AP019697.1"/>
</dbReference>
<dbReference type="GO" id="GO:0015820">
    <property type="term" value="P:L-leucine transport"/>
    <property type="evidence" value="ECO:0007669"/>
    <property type="project" value="TreeGrafter"/>
</dbReference>